<comment type="subcellular location">
    <subcellularLocation>
        <location evidence="1">Nucleus</location>
    </subcellularLocation>
</comment>
<evidence type="ECO:0000256" key="2">
    <source>
        <dbReference type="ARBA" id="ARBA00006035"/>
    </source>
</evidence>
<dbReference type="EMBL" id="JARQZJ010000065">
    <property type="protein sequence ID" value="KAK9880464.1"/>
    <property type="molecule type" value="Genomic_DNA"/>
</dbReference>
<sequence length="436" mass="49495">MEIKSEFLSRSTTNYVNLSRKFINTSRNYDKQYCSIYLVRLEQMRQILFLKVKEKWGETIPIVKLHELGETDCEKCIIIGTLFKDQKLKPSIVKELSEANQLLPQPIITNYTNESDMLYVEDELQRYQLYGNLKGEKLVTGITCALLGQDMGKGKFDVIDYIFPGFLDQIERPLSEENIFILFLSGLDLVNLERTNILLHILKYWILGLVHLEENVDSKSICRVVIAGNSVRTVPEKAKPTISMTSRVPESANSIEAVKILDEFLCDICRYIEVDVLPGENDPSNHIMPQQPLHRCMFPKSSKYMSLNRVSNPYKFSLNDSTILGTSGQPIRDILRFSEISCPLDALENCVKWGHLAPTAPDTLGCFPFYDNDPFIFDDCPHVLFAGNQDSFGTKIVEGPKGQKVCLVSIPELATTHQACLLNLKNLDCFPVSFLS</sequence>
<name>A0AAW1UIF8_9CUCU</name>
<evidence type="ECO:0000259" key="6">
    <source>
        <dbReference type="Pfam" id="PF18018"/>
    </source>
</evidence>
<evidence type="ECO:0000256" key="1">
    <source>
        <dbReference type="ARBA" id="ARBA00004123"/>
    </source>
</evidence>
<feature type="domain" description="DNA polymerase delta subunit OB-fold" evidence="6">
    <location>
        <begin position="32"/>
        <end position="161"/>
    </location>
</feature>
<evidence type="ECO:0008006" key="9">
    <source>
        <dbReference type="Google" id="ProtNLM"/>
    </source>
</evidence>
<keyword evidence="4" id="KW-0539">Nucleus</keyword>
<evidence type="ECO:0000313" key="8">
    <source>
        <dbReference type="Proteomes" id="UP001431783"/>
    </source>
</evidence>
<keyword evidence="8" id="KW-1185">Reference proteome</keyword>
<accession>A0AAW1UIF8</accession>
<dbReference type="PANTHER" id="PTHR10416">
    <property type="entry name" value="DNA POLYMERASE DELTA SUBUNIT 2"/>
    <property type="match status" value="1"/>
</dbReference>
<feature type="domain" description="DNA polymerase alpha/delta/epsilon subunit B" evidence="5">
    <location>
        <begin position="181"/>
        <end position="393"/>
    </location>
</feature>
<dbReference type="PANTHER" id="PTHR10416:SF0">
    <property type="entry name" value="DNA POLYMERASE DELTA SUBUNIT 2"/>
    <property type="match status" value="1"/>
</dbReference>
<comment type="caution">
    <text evidence="7">The sequence shown here is derived from an EMBL/GenBank/DDBJ whole genome shotgun (WGS) entry which is preliminary data.</text>
</comment>
<gene>
    <name evidence="7" type="ORF">WA026_011709</name>
</gene>
<evidence type="ECO:0000259" key="5">
    <source>
        <dbReference type="Pfam" id="PF04042"/>
    </source>
</evidence>
<dbReference type="GO" id="GO:0006271">
    <property type="term" value="P:DNA strand elongation involved in DNA replication"/>
    <property type="evidence" value="ECO:0007669"/>
    <property type="project" value="TreeGrafter"/>
</dbReference>
<dbReference type="InterPro" id="IPR040663">
    <property type="entry name" value="DNA_pol_D_N"/>
</dbReference>
<comment type="similarity">
    <text evidence="2">Belongs to the DNA polymerase delta/II small subunit family.</text>
</comment>
<keyword evidence="3" id="KW-0235">DNA replication</keyword>
<dbReference type="CDD" id="cd07387">
    <property type="entry name" value="MPP_PolD2_C"/>
    <property type="match status" value="1"/>
</dbReference>
<dbReference type="Pfam" id="PF04042">
    <property type="entry name" value="DNA_pol_E_B"/>
    <property type="match status" value="1"/>
</dbReference>
<organism evidence="7 8">
    <name type="scientific">Henosepilachna vigintioctopunctata</name>
    <dbReference type="NCBI Taxonomy" id="420089"/>
    <lineage>
        <taxon>Eukaryota</taxon>
        <taxon>Metazoa</taxon>
        <taxon>Ecdysozoa</taxon>
        <taxon>Arthropoda</taxon>
        <taxon>Hexapoda</taxon>
        <taxon>Insecta</taxon>
        <taxon>Pterygota</taxon>
        <taxon>Neoptera</taxon>
        <taxon>Endopterygota</taxon>
        <taxon>Coleoptera</taxon>
        <taxon>Polyphaga</taxon>
        <taxon>Cucujiformia</taxon>
        <taxon>Coccinelloidea</taxon>
        <taxon>Coccinellidae</taxon>
        <taxon>Epilachninae</taxon>
        <taxon>Epilachnini</taxon>
        <taxon>Henosepilachna</taxon>
    </lineage>
</organism>
<dbReference type="Gene3D" id="2.40.50.430">
    <property type="match status" value="1"/>
</dbReference>
<evidence type="ECO:0000256" key="3">
    <source>
        <dbReference type="ARBA" id="ARBA00022705"/>
    </source>
</evidence>
<dbReference type="Pfam" id="PF18018">
    <property type="entry name" value="DNA_pol_D_N"/>
    <property type="match status" value="1"/>
</dbReference>
<dbReference type="Gene3D" id="3.60.21.50">
    <property type="match status" value="1"/>
</dbReference>
<protein>
    <recommendedName>
        <fullName evidence="9">DNA polymerase delta small subunit</fullName>
    </recommendedName>
</protein>
<dbReference type="GO" id="GO:0043625">
    <property type="term" value="C:delta DNA polymerase complex"/>
    <property type="evidence" value="ECO:0007669"/>
    <property type="project" value="TreeGrafter"/>
</dbReference>
<dbReference type="InterPro" id="IPR007185">
    <property type="entry name" value="DNA_pol_a/d/e_bsu"/>
</dbReference>
<dbReference type="InterPro" id="IPR041863">
    <property type="entry name" value="PolD2_C"/>
</dbReference>
<reference evidence="7 8" key="1">
    <citation type="submission" date="2023-03" db="EMBL/GenBank/DDBJ databases">
        <title>Genome insight into feeding habits of ladybird beetles.</title>
        <authorList>
            <person name="Li H.-S."/>
            <person name="Huang Y.-H."/>
            <person name="Pang H."/>
        </authorList>
    </citation>
    <scope>NUCLEOTIDE SEQUENCE [LARGE SCALE GENOMIC DNA]</scope>
    <source>
        <strain evidence="7">SYSU_2023b</strain>
        <tissue evidence="7">Whole body</tissue>
    </source>
</reference>
<dbReference type="GO" id="GO:0003677">
    <property type="term" value="F:DNA binding"/>
    <property type="evidence" value="ECO:0007669"/>
    <property type="project" value="InterPro"/>
</dbReference>
<proteinExistence type="inferred from homology"/>
<evidence type="ECO:0000256" key="4">
    <source>
        <dbReference type="ARBA" id="ARBA00023242"/>
    </source>
</evidence>
<dbReference type="Proteomes" id="UP001431783">
    <property type="component" value="Unassembled WGS sequence"/>
</dbReference>
<dbReference type="AlphaFoldDB" id="A0AAW1UIF8"/>
<evidence type="ECO:0000313" key="7">
    <source>
        <dbReference type="EMBL" id="KAK9880464.1"/>
    </source>
</evidence>
<dbReference type="InterPro" id="IPR024826">
    <property type="entry name" value="DNA_pol_delta/II_ssu"/>
</dbReference>